<keyword evidence="4" id="KW-0560">Oxidoreductase</keyword>
<dbReference type="AlphaFoldDB" id="A0A524RMU8"/>
<dbReference type="InterPro" id="IPR015879">
    <property type="entry name" value="Ring_hydroxy_dOase_asu_C_dom"/>
</dbReference>
<dbReference type="Gene3D" id="2.102.10.10">
    <property type="entry name" value="Rieske [2Fe-2S] iron-sulphur domain"/>
    <property type="match status" value="1"/>
</dbReference>
<dbReference type="Gene3D" id="3.90.380.10">
    <property type="entry name" value="Naphthalene 1,2-dioxygenase Alpha Subunit, Chain A, domain 1"/>
    <property type="match status" value="2"/>
</dbReference>
<dbReference type="Proteomes" id="UP000317990">
    <property type="component" value="Unassembled WGS sequence"/>
</dbReference>
<dbReference type="PANTHER" id="PTHR43756">
    <property type="entry name" value="CHOLINE MONOOXYGENASE, CHLOROPLASTIC"/>
    <property type="match status" value="1"/>
</dbReference>
<dbReference type="InterPro" id="IPR017941">
    <property type="entry name" value="Rieske_2Fe-2S"/>
</dbReference>
<comment type="caution">
    <text evidence="8">The sequence shown here is derived from an EMBL/GenBank/DDBJ whole genome shotgun (WGS) entry which is preliminary data.</text>
</comment>
<comment type="cofactor">
    <cofactor evidence="1">
        <name>Fe cation</name>
        <dbReference type="ChEBI" id="CHEBI:24875"/>
    </cofactor>
</comment>
<reference evidence="8 9" key="1">
    <citation type="journal article" date="2019" name="mSystems">
        <title>Life at home and on the roam: Genomic adaptions reflect the dual lifestyle of an intracellular, facultative symbiont.</title>
        <authorList>
            <person name="Burgsdorf I."/>
        </authorList>
    </citation>
    <scope>NUCLEOTIDE SEQUENCE [LARGE SCALE GENOMIC DNA]</scope>
    <source>
        <strain evidence="8">277cV</strain>
    </source>
</reference>
<name>A0A524RMU8_9CHRO</name>
<proteinExistence type="predicted"/>
<evidence type="ECO:0000256" key="6">
    <source>
        <dbReference type="ARBA" id="ARBA00023014"/>
    </source>
</evidence>
<keyword evidence="6" id="KW-0411">Iron-sulfur</keyword>
<accession>A0A524RMU8</accession>
<dbReference type="CDD" id="cd00680">
    <property type="entry name" value="RHO_alpha_C"/>
    <property type="match status" value="1"/>
</dbReference>
<dbReference type="SUPFAM" id="SSF50022">
    <property type="entry name" value="ISP domain"/>
    <property type="match status" value="1"/>
</dbReference>
<evidence type="ECO:0000256" key="5">
    <source>
        <dbReference type="ARBA" id="ARBA00023004"/>
    </source>
</evidence>
<dbReference type="InterPro" id="IPR036922">
    <property type="entry name" value="Rieske_2Fe-2S_sf"/>
</dbReference>
<dbReference type="GO" id="GO:0016705">
    <property type="term" value="F:oxidoreductase activity, acting on paired donors, with incorporation or reduction of molecular oxygen"/>
    <property type="evidence" value="ECO:0007669"/>
    <property type="project" value="UniProtKB-ARBA"/>
</dbReference>
<evidence type="ECO:0000256" key="3">
    <source>
        <dbReference type="ARBA" id="ARBA00022723"/>
    </source>
</evidence>
<dbReference type="Pfam" id="PF00355">
    <property type="entry name" value="Rieske"/>
    <property type="match status" value="1"/>
</dbReference>
<keyword evidence="5" id="KW-0408">Iron</keyword>
<dbReference type="CDD" id="cd03469">
    <property type="entry name" value="Rieske_RO_Alpha_N"/>
    <property type="match status" value="1"/>
</dbReference>
<gene>
    <name evidence="8" type="ORF">ERJ67_06905</name>
</gene>
<dbReference type="InterPro" id="IPR001663">
    <property type="entry name" value="Rng_hydr_dOase-A"/>
</dbReference>
<feature type="domain" description="Rieske" evidence="7">
    <location>
        <begin position="15"/>
        <end position="124"/>
    </location>
</feature>
<evidence type="ECO:0000256" key="1">
    <source>
        <dbReference type="ARBA" id="ARBA00001962"/>
    </source>
</evidence>
<sequence>MHHWDLRHYAQHFWHPLVATSALQPGETLAVMLLDHPILLTWPQRGEPRAFLNRCPHRGVAFQTVGTSGSPCRRLICPYHGWTYNLQGELQAAAREQDFLEPFHREDWSLSALLCRIDGPLIWVALGPDAIPLNEQLELIHRETAEIWREPLQQLRRTRRSLACNWKIAHDNTLDDYHVAIAHPTTLHREQGPVRDYVHRFSRFDNLLVTPHPSGGCFHTFGLPPWTHLLTWPDGRLALLEFLPESPDSTTMQLRLLAPKQTVTDSEAERWLKELITFLEEDRQLVESSQRSYASGFHPGPAHKLEQRILHWQAVYRELLPGPQASNDERSQAAIDAFGS</sequence>
<dbReference type="PRINTS" id="PR00090">
    <property type="entry name" value="RNGDIOXGNASE"/>
</dbReference>
<organism evidence="8 9">
    <name type="scientific">Aphanocapsa feldmannii 277cV</name>
    <dbReference type="NCBI Taxonomy" id="2507553"/>
    <lineage>
        <taxon>Bacteria</taxon>
        <taxon>Bacillati</taxon>
        <taxon>Cyanobacteriota</taxon>
        <taxon>Cyanophyceae</taxon>
        <taxon>Oscillatoriophycideae</taxon>
        <taxon>Chroococcales</taxon>
        <taxon>Microcystaceae</taxon>
        <taxon>Aphanocapsa</taxon>
    </lineage>
</organism>
<dbReference type="GO" id="GO:0004497">
    <property type="term" value="F:monooxygenase activity"/>
    <property type="evidence" value="ECO:0007669"/>
    <property type="project" value="UniProtKB-ARBA"/>
</dbReference>
<protein>
    <submittedName>
        <fullName evidence="8">(2Fe-2S)-binding protein</fullName>
    </submittedName>
</protein>
<evidence type="ECO:0000259" key="7">
    <source>
        <dbReference type="PROSITE" id="PS51296"/>
    </source>
</evidence>
<dbReference type="Pfam" id="PF00848">
    <property type="entry name" value="Ring_hydroxyl_A"/>
    <property type="match status" value="2"/>
</dbReference>
<keyword evidence="3" id="KW-0479">Metal-binding</keyword>
<dbReference type="EMBL" id="SRMO01000070">
    <property type="protein sequence ID" value="TGG91956.1"/>
    <property type="molecule type" value="Genomic_DNA"/>
</dbReference>
<evidence type="ECO:0000256" key="4">
    <source>
        <dbReference type="ARBA" id="ARBA00023002"/>
    </source>
</evidence>
<evidence type="ECO:0000313" key="8">
    <source>
        <dbReference type="EMBL" id="TGG91956.1"/>
    </source>
</evidence>
<dbReference type="GO" id="GO:0005506">
    <property type="term" value="F:iron ion binding"/>
    <property type="evidence" value="ECO:0007669"/>
    <property type="project" value="InterPro"/>
</dbReference>
<dbReference type="GO" id="GO:0051537">
    <property type="term" value="F:2 iron, 2 sulfur cluster binding"/>
    <property type="evidence" value="ECO:0007669"/>
    <property type="project" value="UniProtKB-KW"/>
</dbReference>
<dbReference type="SUPFAM" id="SSF55961">
    <property type="entry name" value="Bet v1-like"/>
    <property type="match status" value="1"/>
</dbReference>
<keyword evidence="2" id="KW-0001">2Fe-2S</keyword>
<evidence type="ECO:0000256" key="2">
    <source>
        <dbReference type="ARBA" id="ARBA00022714"/>
    </source>
</evidence>
<dbReference type="PROSITE" id="PS51296">
    <property type="entry name" value="RIESKE"/>
    <property type="match status" value="1"/>
</dbReference>
<dbReference type="PANTHER" id="PTHR43756:SF5">
    <property type="entry name" value="CHOLINE MONOOXYGENASE, CHLOROPLASTIC"/>
    <property type="match status" value="1"/>
</dbReference>
<evidence type="ECO:0000313" key="9">
    <source>
        <dbReference type="Proteomes" id="UP000317990"/>
    </source>
</evidence>